<evidence type="ECO:0000313" key="3">
    <source>
        <dbReference type="Proteomes" id="UP000002296"/>
    </source>
</evidence>
<accession>Q4CV03</accession>
<dbReference type="KEGG" id="tcr:508029.40"/>
<protein>
    <submittedName>
        <fullName evidence="2">Uncharacterized protein</fullName>
    </submittedName>
</protein>
<dbReference type="RefSeq" id="XP_805957.1">
    <property type="nucleotide sequence ID" value="XM_800864.1"/>
</dbReference>
<proteinExistence type="predicted"/>
<dbReference type="EMBL" id="AAHK01001792">
    <property type="protein sequence ID" value="EAN84106.1"/>
    <property type="molecule type" value="Genomic_DNA"/>
</dbReference>
<sequence>MPGAGVVQGNKNAPQHSLKAEWSKSPRTVTKQRSNPQSFPASHRFVVPTHAQREDIDEKNCSVPPRQECPPFARNVGRRPPSDLQSIASMDNTELLDHHKHRYHKLVLECKERSLQLEKIEEEGRIQTDNMVKLLDDISARVDQLCLLEKQICGALTKEFKKNKQLRESAIQRGYV</sequence>
<dbReference type="InParanoid" id="Q4CV03"/>
<dbReference type="AlphaFoldDB" id="Q4CV03"/>
<name>Q4CV03_TRYCC</name>
<evidence type="ECO:0000256" key="1">
    <source>
        <dbReference type="SAM" id="MobiDB-lite"/>
    </source>
</evidence>
<feature type="compositionally biased region" description="Polar residues" evidence="1">
    <location>
        <begin position="25"/>
        <end position="40"/>
    </location>
</feature>
<gene>
    <name evidence="2" type="ORF">Tc00.1047053508029.40</name>
</gene>
<feature type="region of interest" description="Disordered" evidence="1">
    <location>
        <begin position="1"/>
        <end position="81"/>
    </location>
</feature>
<feature type="compositionally biased region" description="Basic and acidic residues" evidence="1">
    <location>
        <begin position="51"/>
        <end position="60"/>
    </location>
</feature>
<comment type="caution">
    <text evidence="2">The sequence shown here is derived from an EMBL/GenBank/DDBJ whole genome shotgun (WGS) entry which is preliminary data.</text>
</comment>
<organism evidence="2 3">
    <name type="scientific">Trypanosoma cruzi (strain CL Brener)</name>
    <dbReference type="NCBI Taxonomy" id="353153"/>
    <lineage>
        <taxon>Eukaryota</taxon>
        <taxon>Discoba</taxon>
        <taxon>Euglenozoa</taxon>
        <taxon>Kinetoplastea</taxon>
        <taxon>Metakinetoplastina</taxon>
        <taxon>Trypanosomatida</taxon>
        <taxon>Trypanosomatidae</taxon>
        <taxon>Trypanosoma</taxon>
        <taxon>Schizotrypanum</taxon>
    </lineage>
</organism>
<dbReference type="SMR" id="Q4CV03"/>
<dbReference type="PaxDb" id="353153-Q4CV03"/>
<evidence type="ECO:0000313" key="2">
    <source>
        <dbReference type="EMBL" id="EAN84106.1"/>
    </source>
</evidence>
<reference evidence="2 3" key="1">
    <citation type="journal article" date="2005" name="Science">
        <title>The genome sequence of Trypanosoma cruzi, etiologic agent of Chagas disease.</title>
        <authorList>
            <person name="El-Sayed N.M."/>
            <person name="Myler P.J."/>
            <person name="Bartholomeu D.C."/>
            <person name="Nilsson D."/>
            <person name="Aggarwal G."/>
            <person name="Tran A.N."/>
            <person name="Ghedin E."/>
            <person name="Worthey E.A."/>
            <person name="Delcher A.L."/>
            <person name="Blandin G."/>
            <person name="Westenberger S.J."/>
            <person name="Caler E."/>
            <person name="Cerqueira G.C."/>
            <person name="Branche C."/>
            <person name="Haas B."/>
            <person name="Anupama A."/>
            <person name="Arner E."/>
            <person name="Aslund L."/>
            <person name="Attipoe P."/>
            <person name="Bontempi E."/>
            <person name="Bringaud F."/>
            <person name="Burton P."/>
            <person name="Cadag E."/>
            <person name="Campbell D.A."/>
            <person name="Carrington M."/>
            <person name="Crabtree J."/>
            <person name="Darban H."/>
            <person name="da Silveira J.F."/>
            <person name="de Jong P."/>
            <person name="Edwards K."/>
            <person name="Englund P.T."/>
            <person name="Fazelina G."/>
            <person name="Feldblyum T."/>
            <person name="Ferella M."/>
            <person name="Frasch A.C."/>
            <person name="Gull K."/>
            <person name="Horn D."/>
            <person name="Hou L."/>
            <person name="Huang Y."/>
            <person name="Kindlund E."/>
            <person name="Klingbeil M."/>
            <person name="Kluge S."/>
            <person name="Koo H."/>
            <person name="Lacerda D."/>
            <person name="Levin M.J."/>
            <person name="Lorenzi H."/>
            <person name="Louie T."/>
            <person name="Machado C.R."/>
            <person name="McCulloch R."/>
            <person name="McKenna A."/>
            <person name="Mizuno Y."/>
            <person name="Mottram J.C."/>
            <person name="Nelson S."/>
            <person name="Ochaya S."/>
            <person name="Osoegawa K."/>
            <person name="Pai G."/>
            <person name="Parsons M."/>
            <person name="Pentony M."/>
            <person name="Pettersson U."/>
            <person name="Pop M."/>
            <person name="Ramirez J.L."/>
            <person name="Rinta J."/>
            <person name="Robertson L."/>
            <person name="Salzberg S.L."/>
            <person name="Sanchez D.O."/>
            <person name="Seyler A."/>
            <person name="Sharma R."/>
            <person name="Shetty J."/>
            <person name="Simpson A.J."/>
            <person name="Sisk E."/>
            <person name="Tammi M.T."/>
            <person name="Tarleton R."/>
            <person name="Teixeira S."/>
            <person name="Van Aken S."/>
            <person name="Vogt C."/>
            <person name="Ward P.N."/>
            <person name="Wickstead B."/>
            <person name="Wortman J."/>
            <person name="White O."/>
            <person name="Fraser C.M."/>
            <person name="Stuart K.D."/>
            <person name="Andersson B."/>
        </authorList>
    </citation>
    <scope>NUCLEOTIDE SEQUENCE [LARGE SCALE GENOMIC DNA]</scope>
    <source>
        <strain evidence="2 3">CL Brener</strain>
    </source>
</reference>
<dbReference type="GeneID" id="3535857"/>
<keyword evidence="3" id="KW-1185">Reference proteome</keyword>
<dbReference type="Proteomes" id="UP000002296">
    <property type="component" value="Unassembled WGS sequence"/>
</dbReference>